<dbReference type="AlphaFoldDB" id="A0A8J7MAJ4"/>
<gene>
    <name evidence="2" type="ORF">H0I76_15695</name>
</gene>
<dbReference type="EMBL" id="JAEHHL010000009">
    <property type="protein sequence ID" value="MBK0400642.1"/>
    <property type="molecule type" value="Genomic_DNA"/>
</dbReference>
<organism evidence="2 3">
    <name type="scientific">Thermohalobaculum xanthum</name>
    <dbReference type="NCBI Taxonomy" id="2753746"/>
    <lineage>
        <taxon>Bacteria</taxon>
        <taxon>Pseudomonadati</taxon>
        <taxon>Pseudomonadota</taxon>
        <taxon>Alphaproteobacteria</taxon>
        <taxon>Rhodobacterales</taxon>
        <taxon>Paracoccaceae</taxon>
        <taxon>Thermohalobaculum</taxon>
    </lineage>
</organism>
<reference evidence="2" key="1">
    <citation type="submission" date="2020-12" db="EMBL/GenBank/DDBJ databases">
        <title>Bacterial taxonomy.</title>
        <authorList>
            <person name="Pan X."/>
        </authorList>
    </citation>
    <scope>NUCLEOTIDE SEQUENCE</scope>
    <source>
        <strain evidence="2">M0105</strain>
    </source>
</reference>
<evidence type="ECO:0000256" key="1">
    <source>
        <dbReference type="SAM" id="MobiDB-lite"/>
    </source>
</evidence>
<feature type="region of interest" description="Disordered" evidence="1">
    <location>
        <begin position="1"/>
        <end position="20"/>
    </location>
</feature>
<accession>A0A8J7MAJ4</accession>
<name>A0A8J7MAJ4_9RHOB</name>
<evidence type="ECO:0000313" key="2">
    <source>
        <dbReference type="EMBL" id="MBK0400642.1"/>
    </source>
</evidence>
<dbReference type="Proteomes" id="UP000655420">
    <property type="component" value="Unassembled WGS sequence"/>
</dbReference>
<comment type="caution">
    <text evidence="2">The sequence shown here is derived from an EMBL/GenBank/DDBJ whole genome shotgun (WGS) entry which is preliminary data.</text>
</comment>
<sequence length="110" mass="11946">MIRIMLGSTGSTPSASAEGRTAASRAAPICKLARDLVAIGYSPDTLAEVWRNQCLVFAAQPLGKWAKLTVEETTNASARFRVWRDRAEYFAGKGERDRQASDPAEDEDAA</sequence>
<proteinExistence type="predicted"/>
<keyword evidence="3" id="KW-1185">Reference proteome</keyword>
<evidence type="ECO:0000313" key="3">
    <source>
        <dbReference type="Proteomes" id="UP000655420"/>
    </source>
</evidence>
<dbReference type="RefSeq" id="WP_200611776.1">
    <property type="nucleotide sequence ID" value="NZ_JAEHHL010000009.1"/>
</dbReference>
<protein>
    <submittedName>
        <fullName evidence="2">Uncharacterized protein</fullName>
    </submittedName>
</protein>